<proteinExistence type="predicted"/>
<dbReference type="AlphaFoldDB" id="A0A9Q3PGH3"/>
<keyword evidence="3" id="KW-1185">Reference proteome</keyword>
<accession>A0A9Q3PGH3</accession>
<evidence type="ECO:0000313" key="2">
    <source>
        <dbReference type="EMBL" id="MBW0560809.1"/>
    </source>
</evidence>
<dbReference type="OrthoDB" id="7241425at2759"/>
<evidence type="ECO:0008006" key="4">
    <source>
        <dbReference type="Google" id="ProtNLM"/>
    </source>
</evidence>
<dbReference type="EMBL" id="AVOT02070073">
    <property type="protein sequence ID" value="MBW0560809.1"/>
    <property type="molecule type" value="Genomic_DNA"/>
</dbReference>
<feature type="compositionally biased region" description="Polar residues" evidence="1">
    <location>
        <begin position="110"/>
        <end position="135"/>
    </location>
</feature>
<feature type="region of interest" description="Disordered" evidence="1">
    <location>
        <begin position="93"/>
        <end position="153"/>
    </location>
</feature>
<protein>
    <recommendedName>
        <fullName evidence="4">CCHC-type domain-containing protein</fullName>
    </recommendedName>
</protein>
<evidence type="ECO:0000313" key="3">
    <source>
        <dbReference type="Proteomes" id="UP000765509"/>
    </source>
</evidence>
<gene>
    <name evidence="2" type="ORF">O181_100524</name>
</gene>
<name>A0A9Q3PGH3_9BASI</name>
<reference evidence="2" key="1">
    <citation type="submission" date="2021-03" db="EMBL/GenBank/DDBJ databases">
        <title>Draft genome sequence of rust myrtle Austropuccinia psidii MF-1, a brazilian biotype.</title>
        <authorList>
            <person name="Quecine M.C."/>
            <person name="Pachon D.M.R."/>
            <person name="Bonatelli M.L."/>
            <person name="Correr F.H."/>
            <person name="Franceschini L.M."/>
            <person name="Leite T.F."/>
            <person name="Margarido G.R.A."/>
            <person name="Almeida C.A."/>
            <person name="Ferrarezi J.A."/>
            <person name="Labate C.A."/>
        </authorList>
    </citation>
    <scope>NUCLEOTIDE SEQUENCE</scope>
    <source>
        <strain evidence="2">MF-1</strain>
    </source>
</reference>
<evidence type="ECO:0000256" key="1">
    <source>
        <dbReference type="SAM" id="MobiDB-lite"/>
    </source>
</evidence>
<sequence length="170" mass="19168">MIKITPVPQISHLKAGIFAEGYDHILSFRRQMYIKYEDIPKLPNSLLISANDSQFRIFFSDDKITCFICKSAGHTSLTCKKSILNNMEISSSPHQTIVSEHNSKPENQKSNKSTSPNHLSVLQCSSPQTKRIQPGTSPPNPQLTNDRPLLQQPHQPLPAHYIQLHKCQPS</sequence>
<organism evidence="2 3">
    <name type="scientific">Austropuccinia psidii MF-1</name>
    <dbReference type="NCBI Taxonomy" id="1389203"/>
    <lineage>
        <taxon>Eukaryota</taxon>
        <taxon>Fungi</taxon>
        <taxon>Dikarya</taxon>
        <taxon>Basidiomycota</taxon>
        <taxon>Pucciniomycotina</taxon>
        <taxon>Pucciniomycetes</taxon>
        <taxon>Pucciniales</taxon>
        <taxon>Sphaerophragmiaceae</taxon>
        <taxon>Austropuccinia</taxon>
    </lineage>
</organism>
<comment type="caution">
    <text evidence="2">The sequence shown here is derived from an EMBL/GenBank/DDBJ whole genome shotgun (WGS) entry which is preliminary data.</text>
</comment>
<dbReference type="Proteomes" id="UP000765509">
    <property type="component" value="Unassembled WGS sequence"/>
</dbReference>